<protein>
    <submittedName>
        <fullName evidence="5">Potassium uptake protein, TrkA family</fullName>
    </submittedName>
</protein>
<feature type="domain" description="RCK N-terminal" evidence="3">
    <location>
        <begin position="107"/>
        <end position="259"/>
    </location>
</feature>
<dbReference type="Gene3D" id="1.10.287.70">
    <property type="match status" value="1"/>
</dbReference>
<dbReference type="PROSITE" id="PS51201">
    <property type="entry name" value="RCK_N"/>
    <property type="match status" value="1"/>
</dbReference>
<dbReference type="SUPFAM" id="SSF51735">
    <property type="entry name" value="NAD(P)-binding Rossmann-fold domains"/>
    <property type="match status" value="1"/>
</dbReference>
<comment type="subcellular location">
    <subcellularLocation>
        <location evidence="1">Cell membrane</location>
        <topology evidence="1">Multi-pass membrane protein</topology>
    </subcellularLocation>
</comment>
<dbReference type="KEGG" id="bti:BTG_21415"/>
<evidence type="ECO:0000259" key="3">
    <source>
        <dbReference type="PROSITE" id="PS51201"/>
    </source>
</evidence>
<dbReference type="InterPro" id="IPR006037">
    <property type="entry name" value="RCK_C"/>
</dbReference>
<evidence type="ECO:0000313" key="5">
    <source>
        <dbReference type="EMBL" id="AFQ17699.1"/>
    </source>
</evidence>
<dbReference type="GO" id="GO:0005886">
    <property type="term" value="C:plasma membrane"/>
    <property type="evidence" value="ECO:0007669"/>
    <property type="project" value="UniProtKB-SubCell"/>
</dbReference>
<dbReference type="Gene3D" id="3.30.70.1450">
    <property type="entry name" value="Regulator of K+ conductance, C-terminal domain"/>
    <property type="match status" value="1"/>
</dbReference>
<organism evidence="5 6">
    <name type="scientific">Bacillus thuringiensis HD-771</name>
    <dbReference type="NCBI Taxonomy" id="1218175"/>
    <lineage>
        <taxon>Bacteria</taxon>
        <taxon>Bacillati</taxon>
        <taxon>Bacillota</taxon>
        <taxon>Bacilli</taxon>
        <taxon>Bacillales</taxon>
        <taxon>Bacillaceae</taxon>
        <taxon>Bacillus</taxon>
        <taxon>Bacillus cereus group</taxon>
    </lineage>
</organism>
<dbReference type="Gene3D" id="3.40.50.720">
    <property type="entry name" value="NAD(P)-binding Rossmann-like Domain"/>
    <property type="match status" value="2"/>
</dbReference>
<evidence type="ECO:0000259" key="4">
    <source>
        <dbReference type="PROSITE" id="PS51202"/>
    </source>
</evidence>
<feature type="transmembrane region" description="Helical" evidence="2">
    <location>
        <begin position="61"/>
        <end position="86"/>
    </location>
</feature>
<feature type="transmembrane region" description="Helical" evidence="2">
    <location>
        <begin position="7"/>
        <end position="25"/>
    </location>
</feature>
<keyword evidence="2" id="KW-0812">Transmembrane</keyword>
<evidence type="ECO:0000256" key="2">
    <source>
        <dbReference type="SAM" id="Phobius"/>
    </source>
</evidence>
<dbReference type="AlphaFoldDB" id="A0A9W3NZ72"/>
<dbReference type="EMBL" id="CP003752">
    <property type="protein sequence ID" value="AFQ17699.1"/>
    <property type="molecule type" value="Genomic_DNA"/>
</dbReference>
<dbReference type="RefSeq" id="WP_000993979.1">
    <property type="nucleotide sequence ID" value="NC_018500.1"/>
</dbReference>
<dbReference type="SUPFAM" id="SSF81324">
    <property type="entry name" value="Voltage-gated potassium channels"/>
    <property type="match status" value="1"/>
</dbReference>
<accession>A0A9W3NZ72</accession>
<name>A0A9W3NZ72_BACTU</name>
<keyword evidence="2" id="KW-1133">Transmembrane helix</keyword>
<proteinExistence type="predicted"/>
<dbReference type="PANTHER" id="PTHR43833:SF9">
    <property type="entry name" value="POTASSIUM CHANNEL PROTEIN YUGO-RELATED"/>
    <property type="match status" value="1"/>
</dbReference>
<sequence>MNARKQLWIAVICMTFVVILGTIGFMTIEEISLFQAFWMTMITVLTVGYGDAVPVTQAGKVFALLIIPVGVGIVTYAIGVVAAMIIEGNLFHAVRRKKMDKQIAQLKNHIIVCGCGRVGLQVVHELQEKKIPFVVVDKDESVLEKGKLLYIHGDATEDQVVHELQEKKIPFVVVDKDESVLEKGKLLYIHGDATEDQVLHHAGISKAAGLVAIVANDAENVFITLTARGLNDAIKIVARSEKPETEEKLRRAGANKVINPSSMAGIHIAKGIANPLTVHYIDTVLYGIEQSFVIEEILVGKDSILVGKSLLESDVRNQFDVTILAILRNGDIIHNPTGQEKLQEHDMIIVFGLVEKLKQFEKELQSTR</sequence>
<dbReference type="Pfam" id="PF07885">
    <property type="entry name" value="Ion_trans_2"/>
    <property type="match status" value="1"/>
</dbReference>
<gene>
    <name evidence="5" type="ORF">BTG_21415</name>
</gene>
<feature type="domain" description="RCK C-terminal" evidence="4">
    <location>
        <begin position="282"/>
        <end position="366"/>
    </location>
</feature>
<evidence type="ECO:0000256" key="1">
    <source>
        <dbReference type="ARBA" id="ARBA00004651"/>
    </source>
</evidence>
<dbReference type="Proteomes" id="UP000005259">
    <property type="component" value="Chromosome"/>
</dbReference>
<dbReference type="PANTHER" id="PTHR43833">
    <property type="entry name" value="POTASSIUM CHANNEL PROTEIN 2-RELATED-RELATED"/>
    <property type="match status" value="1"/>
</dbReference>
<feature type="transmembrane region" description="Helical" evidence="2">
    <location>
        <begin position="31"/>
        <end position="49"/>
    </location>
</feature>
<dbReference type="GO" id="GO:0008324">
    <property type="term" value="F:monoatomic cation transmembrane transporter activity"/>
    <property type="evidence" value="ECO:0007669"/>
    <property type="project" value="InterPro"/>
</dbReference>
<evidence type="ECO:0000313" key="6">
    <source>
        <dbReference type="Proteomes" id="UP000005259"/>
    </source>
</evidence>
<dbReference type="GO" id="GO:0006813">
    <property type="term" value="P:potassium ion transport"/>
    <property type="evidence" value="ECO:0007669"/>
    <property type="project" value="InterPro"/>
</dbReference>
<dbReference type="InterPro" id="IPR036721">
    <property type="entry name" value="RCK_C_sf"/>
</dbReference>
<dbReference type="InterPro" id="IPR013099">
    <property type="entry name" value="K_chnl_dom"/>
</dbReference>
<dbReference type="SUPFAM" id="SSF116726">
    <property type="entry name" value="TrkA C-terminal domain-like"/>
    <property type="match status" value="1"/>
</dbReference>
<keyword evidence="2" id="KW-0472">Membrane</keyword>
<reference evidence="5 6" key="1">
    <citation type="submission" date="2012-08" db="EMBL/GenBank/DDBJ databases">
        <authorList>
            <person name="Doggett N."/>
            <person name="Teshima H."/>
            <person name="Bruce D."/>
            <person name="Detter J.C."/>
            <person name="Johnson S.L."/>
            <person name="Han C."/>
        </authorList>
    </citation>
    <scope>NUCLEOTIDE SEQUENCE [LARGE SCALE GENOMIC DNA]</scope>
    <source>
        <strain evidence="5 6">HD-771</strain>
    </source>
</reference>
<dbReference type="Pfam" id="PF02080">
    <property type="entry name" value="TrkA_C"/>
    <property type="match status" value="1"/>
</dbReference>
<dbReference type="PROSITE" id="PS51202">
    <property type="entry name" value="RCK_C"/>
    <property type="match status" value="1"/>
</dbReference>
<dbReference type="Pfam" id="PF02254">
    <property type="entry name" value="TrkA_N"/>
    <property type="match status" value="1"/>
</dbReference>
<dbReference type="InterPro" id="IPR003148">
    <property type="entry name" value="RCK_N"/>
</dbReference>
<dbReference type="InterPro" id="IPR050721">
    <property type="entry name" value="Trk_Ktr_HKT_K-transport"/>
</dbReference>
<dbReference type="InterPro" id="IPR036291">
    <property type="entry name" value="NAD(P)-bd_dom_sf"/>
</dbReference>